<keyword evidence="5" id="KW-0274">FAD</keyword>
<comment type="caution">
    <text evidence="7">The sequence shown here is derived from an EMBL/GenBank/DDBJ whole genome shotgun (WGS) entry which is preliminary data.</text>
</comment>
<dbReference type="AlphaFoldDB" id="A0A094QM35"/>
<accession>A0A094QM35</accession>
<reference evidence="7" key="1">
    <citation type="submission" date="2014-06" db="EMBL/GenBank/DDBJ databases">
        <title>Key roles for freshwater Actinobacteria revealed by deep metagenomic sequencing.</title>
        <authorList>
            <person name="Ghai R."/>
            <person name="Mizuno C.M."/>
            <person name="Picazo A."/>
            <person name="Camacho A."/>
            <person name="Rodriguez-Valera F."/>
        </authorList>
    </citation>
    <scope>NUCLEOTIDE SEQUENCE</scope>
</reference>
<dbReference type="PANTHER" id="PTHR45754">
    <property type="entry name" value="METHYLENETETRAHYDROFOLATE REDUCTASE"/>
    <property type="match status" value="1"/>
</dbReference>
<evidence type="ECO:0000256" key="6">
    <source>
        <dbReference type="ARBA" id="ARBA00023002"/>
    </source>
</evidence>
<sequence length="318" mass="34927">MSSLEHKLLNTTETVFTAEFHTLDGNGFEKAKKYADRFRGWFDGVNATDNTAAHAHVSNVASAIAMKQLGLEPILQVVCRDKNRLAQQADIMGASMFGVENFVALTGDDVTAGDETEARRVFDLDGPQLVRLMSTIKRGEYMSGRKIDPAPHMFIGAVENPGAPPFEYRVQRVAKKYAAGAKFLQLQICYHQDRLEKFCAGVRDAGLAGKIAIIPTVVLVKGSRPLNFMHNSVPGIDVPADQIARVEKAADPAEEAYLQTLEVAQHALAQPGVRGLHITDFRNDETLERLMTDLGRVRDLTTNSSTTNEVKDDHAYSA</sequence>
<dbReference type="SUPFAM" id="SSF51730">
    <property type="entry name" value="FAD-linked oxidoreductase"/>
    <property type="match status" value="1"/>
</dbReference>
<keyword evidence="6" id="KW-0560">Oxidoreductase</keyword>
<keyword evidence="4" id="KW-0285">Flavoprotein</keyword>
<protein>
    <submittedName>
        <fullName evidence="7">Uncharacterized protein</fullName>
    </submittedName>
</protein>
<evidence type="ECO:0000256" key="1">
    <source>
        <dbReference type="ARBA" id="ARBA00001974"/>
    </source>
</evidence>
<evidence type="ECO:0000313" key="7">
    <source>
        <dbReference type="EMBL" id="KGA15571.1"/>
    </source>
</evidence>
<comment type="pathway">
    <text evidence="2">One-carbon metabolism; tetrahydrofolate interconversion.</text>
</comment>
<dbReference type="GO" id="GO:0009086">
    <property type="term" value="P:methionine biosynthetic process"/>
    <property type="evidence" value="ECO:0007669"/>
    <property type="project" value="TreeGrafter"/>
</dbReference>
<evidence type="ECO:0000256" key="4">
    <source>
        <dbReference type="ARBA" id="ARBA00022630"/>
    </source>
</evidence>
<dbReference type="GO" id="GO:0035999">
    <property type="term" value="P:tetrahydrofolate interconversion"/>
    <property type="evidence" value="ECO:0007669"/>
    <property type="project" value="UniProtKB-UniPathway"/>
</dbReference>
<dbReference type="GO" id="GO:0005829">
    <property type="term" value="C:cytosol"/>
    <property type="evidence" value="ECO:0007669"/>
    <property type="project" value="TreeGrafter"/>
</dbReference>
<dbReference type="InterPro" id="IPR029041">
    <property type="entry name" value="FAD-linked_oxidoreductase-like"/>
</dbReference>
<dbReference type="EMBL" id="JNSL01000109">
    <property type="protein sequence ID" value="KGA15571.1"/>
    <property type="molecule type" value="Genomic_DNA"/>
</dbReference>
<dbReference type="GO" id="GO:0004489">
    <property type="term" value="F:methylenetetrahydrofolate reductase [NAD(P)H] activity"/>
    <property type="evidence" value="ECO:0007669"/>
    <property type="project" value="InterPro"/>
</dbReference>
<evidence type="ECO:0000256" key="5">
    <source>
        <dbReference type="ARBA" id="ARBA00022827"/>
    </source>
</evidence>
<dbReference type="Gene3D" id="3.20.20.220">
    <property type="match status" value="1"/>
</dbReference>
<organism evidence="7">
    <name type="scientific">freshwater metagenome</name>
    <dbReference type="NCBI Taxonomy" id="449393"/>
    <lineage>
        <taxon>unclassified sequences</taxon>
        <taxon>metagenomes</taxon>
        <taxon>ecological metagenomes</taxon>
    </lineage>
</organism>
<comment type="similarity">
    <text evidence="3">Belongs to the methylenetetrahydrofolate reductase family.</text>
</comment>
<dbReference type="GO" id="GO:0071949">
    <property type="term" value="F:FAD binding"/>
    <property type="evidence" value="ECO:0007669"/>
    <property type="project" value="TreeGrafter"/>
</dbReference>
<proteinExistence type="inferred from homology"/>
<evidence type="ECO:0000256" key="2">
    <source>
        <dbReference type="ARBA" id="ARBA00004777"/>
    </source>
</evidence>
<dbReference type="PANTHER" id="PTHR45754:SF3">
    <property type="entry name" value="METHYLENETETRAHYDROFOLATE REDUCTASE (NADPH)"/>
    <property type="match status" value="1"/>
</dbReference>
<dbReference type="InterPro" id="IPR003171">
    <property type="entry name" value="Mehydrof_redctse-like"/>
</dbReference>
<gene>
    <name evidence="7" type="ORF">GM51_14555</name>
</gene>
<comment type="cofactor">
    <cofactor evidence="1">
        <name>FAD</name>
        <dbReference type="ChEBI" id="CHEBI:57692"/>
    </cofactor>
</comment>
<dbReference type="Pfam" id="PF02219">
    <property type="entry name" value="MTHFR"/>
    <property type="match status" value="1"/>
</dbReference>
<name>A0A094QM35_9ZZZZ</name>
<evidence type="ECO:0000256" key="3">
    <source>
        <dbReference type="ARBA" id="ARBA00006743"/>
    </source>
</evidence>
<dbReference type="UniPathway" id="UPA00193"/>